<dbReference type="AlphaFoldDB" id="I0HS61"/>
<feature type="transmembrane region" description="Helical" evidence="7">
    <location>
        <begin position="19"/>
        <end position="38"/>
    </location>
</feature>
<sequence length="179" mass="19810">MTLADLAALWRFDVPPLEIVLRGTLMYWFLFLLFRFALRRDSGSIGIADILLLVLVADASQNAMAGGYDSVSEGMLLVATIAGWSALMDWAGYRYPLLRKLVEPPAVVLVRHGKLVARNLRRELITVPELMSRLRENGIEKLAEVKYARIESDGDISVIRVQSGGEDGRRAGRDRPGGG</sequence>
<dbReference type="InterPro" id="IPR023090">
    <property type="entry name" value="UPF0702_alpha/beta_dom_sf"/>
</dbReference>
<keyword evidence="10" id="KW-1185">Reference proteome</keyword>
<dbReference type="EMBL" id="AP012320">
    <property type="protein sequence ID" value="BAL95848.1"/>
    <property type="molecule type" value="Genomic_DNA"/>
</dbReference>
<dbReference type="PANTHER" id="PTHR34582:SF6">
    <property type="entry name" value="UPF0702 TRANSMEMBRANE PROTEIN YCAP"/>
    <property type="match status" value="1"/>
</dbReference>
<dbReference type="InterPro" id="IPR007353">
    <property type="entry name" value="DUF421"/>
</dbReference>
<dbReference type="PATRIC" id="fig|983917.3.peg.2439"/>
<name>I0HS61_RUBGI</name>
<dbReference type="Pfam" id="PF04239">
    <property type="entry name" value="DUF421"/>
    <property type="match status" value="1"/>
</dbReference>
<evidence type="ECO:0000313" key="9">
    <source>
        <dbReference type="EMBL" id="BAL95848.1"/>
    </source>
</evidence>
<dbReference type="GO" id="GO:0005886">
    <property type="term" value="C:plasma membrane"/>
    <property type="evidence" value="ECO:0007669"/>
    <property type="project" value="UniProtKB-SubCell"/>
</dbReference>
<gene>
    <name evidence="9" type="ordered locus">RGE_25070</name>
</gene>
<evidence type="ECO:0000256" key="1">
    <source>
        <dbReference type="ARBA" id="ARBA00004651"/>
    </source>
</evidence>
<evidence type="ECO:0000256" key="3">
    <source>
        <dbReference type="ARBA" id="ARBA00022475"/>
    </source>
</evidence>
<protein>
    <recommendedName>
        <fullName evidence="8">YetF C-terminal domain-containing protein</fullName>
    </recommendedName>
</protein>
<evidence type="ECO:0000256" key="5">
    <source>
        <dbReference type="ARBA" id="ARBA00022989"/>
    </source>
</evidence>
<evidence type="ECO:0000256" key="6">
    <source>
        <dbReference type="ARBA" id="ARBA00023136"/>
    </source>
</evidence>
<evidence type="ECO:0000313" key="10">
    <source>
        <dbReference type="Proteomes" id="UP000007883"/>
    </source>
</evidence>
<proteinExistence type="inferred from homology"/>
<keyword evidence="4 7" id="KW-0812">Transmembrane</keyword>
<keyword evidence="6 7" id="KW-0472">Membrane</keyword>
<evidence type="ECO:0000259" key="8">
    <source>
        <dbReference type="Pfam" id="PF04239"/>
    </source>
</evidence>
<comment type="subcellular location">
    <subcellularLocation>
        <location evidence="1">Cell membrane</location>
        <topology evidence="1">Multi-pass membrane protein</topology>
    </subcellularLocation>
</comment>
<organism evidence="9 10">
    <name type="scientific">Rubrivivax gelatinosus (strain NBRC 100245 / IL144)</name>
    <dbReference type="NCBI Taxonomy" id="983917"/>
    <lineage>
        <taxon>Bacteria</taxon>
        <taxon>Pseudomonadati</taxon>
        <taxon>Pseudomonadota</taxon>
        <taxon>Betaproteobacteria</taxon>
        <taxon>Burkholderiales</taxon>
        <taxon>Sphaerotilaceae</taxon>
        <taxon>Rubrivivax</taxon>
    </lineage>
</organism>
<evidence type="ECO:0000256" key="4">
    <source>
        <dbReference type="ARBA" id="ARBA00022692"/>
    </source>
</evidence>
<keyword evidence="5 7" id="KW-1133">Transmembrane helix</keyword>
<reference evidence="9 10" key="1">
    <citation type="journal article" date="2012" name="J. Bacteriol.">
        <title>Complete genome sequence of phototrophic betaproteobacterium Rubrivivax gelatinosus IL144.</title>
        <authorList>
            <person name="Nagashima S."/>
            <person name="Kamimura A."/>
            <person name="Shimizu T."/>
            <person name="Nakamura-isaki S."/>
            <person name="Aono E."/>
            <person name="Sakamoto K."/>
            <person name="Ichikawa N."/>
            <person name="Nakazawa H."/>
            <person name="Sekine M."/>
            <person name="Yamazaki S."/>
            <person name="Fujita N."/>
            <person name="Shimada K."/>
            <person name="Hanada S."/>
            <person name="Nagashima K.V.P."/>
        </authorList>
    </citation>
    <scope>NUCLEOTIDE SEQUENCE [LARGE SCALE GENOMIC DNA]</scope>
    <source>
        <strain evidence="10">NBRC 100245 / IL144</strain>
    </source>
</reference>
<dbReference type="KEGG" id="rge:RGE_25070"/>
<dbReference type="STRING" id="983917.RGE_25070"/>
<evidence type="ECO:0000256" key="2">
    <source>
        <dbReference type="ARBA" id="ARBA00006448"/>
    </source>
</evidence>
<dbReference type="eggNOG" id="COG2323">
    <property type="taxonomic scope" value="Bacteria"/>
</dbReference>
<keyword evidence="3" id="KW-1003">Cell membrane</keyword>
<accession>I0HS61</accession>
<comment type="similarity">
    <text evidence="2">Belongs to the UPF0702 family.</text>
</comment>
<dbReference type="RefSeq" id="WP_014428710.1">
    <property type="nucleotide sequence ID" value="NC_017075.1"/>
</dbReference>
<evidence type="ECO:0000256" key="7">
    <source>
        <dbReference type="SAM" id="Phobius"/>
    </source>
</evidence>
<dbReference type="PANTHER" id="PTHR34582">
    <property type="entry name" value="UPF0702 TRANSMEMBRANE PROTEIN YCAP"/>
    <property type="match status" value="1"/>
</dbReference>
<feature type="domain" description="YetF C-terminal" evidence="8">
    <location>
        <begin position="97"/>
        <end position="163"/>
    </location>
</feature>
<dbReference type="Gene3D" id="3.30.240.20">
    <property type="entry name" value="bsu07140 like domains"/>
    <property type="match status" value="1"/>
</dbReference>
<dbReference type="HOGENOM" id="CLU_077149_3_2_4"/>
<dbReference type="Proteomes" id="UP000007883">
    <property type="component" value="Chromosome"/>
</dbReference>